<dbReference type="InterPro" id="IPR001650">
    <property type="entry name" value="Helicase_C-like"/>
</dbReference>
<evidence type="ECO:0000313" key="8">
    <source>
        <dbReference type="EMBL" id="KID42599.1"/>
    </source>
</evidence>
<keyword evidence="3 8" id="KW-0347">Helicase</keyword>
<dbReference type="GeneID" id="74912759"/>
<reference evidence="8 9" key="1">
    <citation type="submission" date="2014-06" db="EMBL/GenBank/DDBJ databases">
        <title>Functional and comparative genomic analyses of the Drosophila gut microbiota identify candidate symbiosis factors.</title>
        <authorList>
            <person name="Newell P.D."/>
            <person name="Chaston J.M."/>
            <person name="Douglas A.E."/>
        </authorList>
    </citation>
    <scope>NUCLEOTIDE SEQUENCE [LARGE SCALE GENOMIC DNA]</scope>
    <source>
        <strain evidence="8 9">DmCS_002</strain>
    </source>
</reference>
<keyword evidence="2" id="KW-0378">Hydrolase</keyword>
<dbReference type="SUPFAM" id="SSF52540">
    <property type="entry name" value="P-loop containing nucleoside triphosphate hydrolases"/>
    <property type="match status" value="1"/>
</dbReference>
<protein>
    <submittedName>
        <fullName evidence="8">ATP-dependent DNA helicase, RecQ family</fullName>
    </submittedName>
</protein>
<dbReference type="GO" id="GO:0006310">
    <property type="term" value="P:DNA recombination"/>
    <property type="evidence" value="ECO:0007669"/>
    <property type="project" value="InterPro"/>
</dbReference>
<dbReference type="SMART" id="SM00487">
    <property type="entry name" value="DEXDc"/>
    <property type="match status" value="1"/>
</dbReference>
<name>A0A0C1M7Y6_9LACO</name>
<evidence type="ECO:0000256" key="2">
    <source>
        <dbReference type="ARBA" id="ARBA00022801"/>
    </source>
</evidence>
<dbReference type="PATRIC" id="fig|1614.7.peg.43"/>
<dbReference type="PROSITE" id="PS00690">
    <property type="entry name" value="DEAH_ATP_HELICASE"/>
    <property type="match status" value="1"/>
</dbReference>
<dbReference type="OrthoDB" id="9763310at2"/>
<proteinExistence type="predicted"/>
<feature type="domain" description="Helicase ATP-binding" evidence="6">
    <location>
        <begin position="28"/>
        <end position="195"/>
    </location>
</feature>
<dbReference type="InterPro" id="IPR004589">
    <property type="entry name" value="DNA_helicase_ATP-dep_RecQ"/>
</dbReference>
<accession>A0A0C1M7Y6</accession>
<dbReference type="InterPro" id="IPR027417">
    <property type="entry name" value="P-loop_NTPase"/>
</dbReference>
<dbReference type="PROSITE" id="PS51194">
    <property type="entry name" value="HELICASE_CTER"/>
    <property type="match status" value="1"/>
</dbReference>
<evidence type="ECO:0000256" key="4">
    <source>
        <dbReference type="ARBA" id="ARBA00022840"/>
    </source>
</evidence>
<dbReference type="InterPro" id="IPR002464">
    <property type="entry name" value="DNA/RNA_helicase_DEAH_CS"/>
</dbReference>
<dbReference type="GO" id="GO:0043590">
    <property type="term" value="C:bacterial nucleoid"/>
    <property type="evidence" value="ECO:0007669"/>
    <property type="project" value="TreeGrafter"/>
</dbReference>
<gene>
    <name evidence="8" type="ORF">LfDm3_0051</name>
</gene>
<comment type="caution">
    <text evidence="8">The sequence shown here is derived from an EMBL/GenBank/DDBJ whole genome shotgun (WGS) entry which is preliminary data.</text>
</comment>
<dbReference type="GO" id="GO:0030894">
    <property type="term" value="C:replisome"/>
    <property type="evidence" value="ECO:0007669"/>
    <property type="project" value="TreeGrafter"/>
</dbReference>
<keyword evidence="4" id="KW-0067">ATP-binding</keyword>
<sequence>MNGMNLATKILNNRFGFDEFKSGQSETIRALLSGSDVLSIMPTGSGKSLIYQLYGYLVNQPVVIVSPLISLMGDQVDRMNFMGEKRVCALNSMNDWKQRRGLLQHLDQFRYIFVSPELLSSPDVLRRMKKLNIGLFVIDEAHCISKWGLDFRPEYLDLGHEIRALGHPQTLMLTATASRKVQNDIISHLQLTNVKKIIENIDRPNIFLAAHQSSNDEDKQEELFRLINKLKYPGIIYFSSRDKADEIAEKIRADGNVKVASYHAGLSNDDRYRIQHQFMDNELQIICATSAFGMGIDKNDIRFVIHYHMPTDMESYVQEIGRAGRDGKESIAIMLYSTGDEQIAQSLIASSIPSDQQINSFFDDPKVKMSEQPKRLLQFYMNHDYSCEETKKVFAMVAMNKDQSLRQVISYINNVGCRRKYLLSLFDVSFNDHDDTCCDFGNEKFDLGSLHLLRGRNKNTSKIKNDWHNILARLF</sequence>
<dbReference type="RefSeq" id="WP_039142915.1">
    <property type="nucleotide sequence ID" value="NZ_JOJZ01000007.1"/>
</dbReference>
<dbReference type="SMART" id="SM00490">
    <property type="entry name" value="HELICc"/>
    <property type="match status" value="1"/>
</dbReference>
<dbReference type="Pfam" id="PF00270">
    <property type="entry name" value="DEAD"/>
    <property type="match status" value="1"/>
</dbReference>
<feature type="domain" description="Helicase C-terminal" evidence="7">
    <location>
        <begin position="222"/>
        <end position="375"/>
    </location>
</feature>
<dbReference type="GO" id="GO:0005737">
    <property type="term" value="C:cytoplasm"/>
    <property type="evidence" value="ECO:0007669"/>
    <property type="project" value="TreeGrafter"/>
</dbReference>
<evidence type="ECO:0000313" key="9">
    <source>
        <dbReference type="Proteomes" id="UP000031397"/>
    </source>
</evidence>
<keyword evidence="1" id="KW-0547">Nucleotide-binding</keyword>
<evidence type="ECO:0000256" key="1">
    <source>
        <dbReference type="ARBA" id="ARBA00022741"/>
    </source>
</evidence>
<dbReference type="PANTHER" id="PTHR13710">
    <property type="entry name" value="DNA HELICASE RECQ FAMILY MEMBER"/>
    <property type="match status" value="1"/>
</dbReference>
<evidence type="ECO:0000256" key="3">
    <source>
        <dbReference type="ARBA" id="ARBA00022806"/>
    </source>
</evidence>
<dbReference type="EMBL" id="JOJZ01000007">
    <property type="protein sequence ID" value="KID42599.1"/>
    <property type="molecule type" value="Genomic_DNA"/>
</dbReference>
<dbReference type="InterPro" id="IPR014001">
    <property type="entry name" value="Helicase_ATP-bd"/>
</dbReference>
<dbReference type="Pfam" id="PF00271">
    <property type="entry name" value="Helicase_C"/>
    <property type="match status" value="1"/>
</dbReference>
<keyword evidence="9" id="KW-1185">Reference proteome</keyword>
<dbReference type="GO" id="GO:0009378">
    <property type="term" value="F:four-way junction helicase activity"/>
    <property type="evidence" value="ECO:0007669"/>
    <property type="project" value="TreeGrafter"/>
</dbReference>
<dbReference type="GO" id="GO:0003677">
    <property type="term" value="F:DNA binding"/>
    <property type="evidence" value="ECO:0007669"/>
    <property type="project" value="UniProtKB-KW"/>
</dbReference>
<dbReference type="AlphaFoldDB" id="A0A0C1M7Y6"/>
<dbReference type="PROSITE" id="PS51192">
    <property type="entry name" value="HELICASE_ATP_BIND_1"/>
    <property type="match status" value="1"/>
</dbReference>
<evidence type="ECO:0000256" key="5">
    <source>
        <dbReference type="ARBA" id="ARBA00023125"/>
    </source>
</evidence>
<dbReference type="NCBIfam" id="TIGR00614">
    <property type="entry name" value="recQ_fam"/>
    <property type="match status" value="1"/>
</dbReference>
<dbReference type="GO" id="GO:0006281">
    <property type="term" value="P:DNA repair"/>
    <property type="evidence" value="ECO:0007669"/>
    <property type="project" value="TreeGrafter"/>
</dbReference>
<keyword evidence="5" id="KW-0238">DNA-binding</keyword>
<dbReference type="InterPro" id="IPR011545">
    <property type="entry name" value="DEAD/DEAH_box_helicase_dom"/>
</dbReference>
<dbReference type="Proteomes" id="UP000031397">
    <property type="component" value="Unassembled WGS sequence"/>
</dbReference>
<organism evidence="8 9">
    <name type="scientific">Fructilactobacillus fructivorans</name>
    <dbReference type="NCBI Taxonomy" id="1614"/>
    <lineage>
        <taxon>Bacteria</taxon>
        <taxon>Bacillati</taxon>
        <taxon>Bacillota</taxon>
        <taxon>Bacilli</taxon>
        <taxon>Lactobacillales</taxon>
        <taxon>Lactobacillaceae</taxon>
        <taxon>Fructilactobacillus</taxon>
    </lineage>
</organism>
<dbReference type="GO" id="GO:0043138">
    <property type="term" value="F:3'-5' DNA helicase activity"/>
    <property type="evidence" value="ECO:0007669"/>
    <property type="project" value="TreeGrafter"/>
</dbReference>
<dbReference type="GO" id="GO:0005524">
    <property type="term" value="F:ATP binding"/>
    <property type="evidence" value="ECO:0007669"/>
    <property type="project" value="UniProtKB-KW"/>
</dbReference>
<dbReference type="PANTHER" id="PTHR13710:SF84">
    <property type="entry name" value="ATP-DEPENDENT DNA HELICASE RECS-RELATED"/>
    <property type="match status" value="1"/>
</dbReference>
<evidence type="ECO:0000259" key="6">
    <source>
        <dbReference type="PROSITE" id="PS51192"/>
    </source>
</evidence>
<dbReference type="CDD" id="cd17920">
    <property type="entry name" value="DEXHc_RecQ"/>
    <property type="match status" value="1"/>
</dbReference>
<dbReference type="Gene3D" id="3.40.50.300">
    <property type="entry name" value="P-loop containing nucleotide triphosphate hydrolases"/>
    <property type="match status" value="2"/>
</dbReference>
<dbReference type="GO" id="GO:0016787">
    <property type="term" value="F:hydrolase activity"/>
    <property type="evidence" value="ECO:0007669"/>
    <property type="project" value="UniProtKB-KW"/>
</dbReference>
<evidence type="ECO:0000259" key="7">
    <source>
        <dbReference type="PROSITE" id="PS51194"/>
    </source>
</evidence>